<dbReference type="Pfam" id="PF00057">
    <property type="entry name" value="Ldl_recept_a"/>
    <property type="match status" value="2"/>
</dbReference>
<proteinExistence type="predicted"/>
<evidence type="ECO:0000256" key="7">
    <source>
        <dbReference type="ARBA" id="ARBA00022989"/>
    </source>
</evidence>
<evidence type="ECO:0008006" key="18">
    <source>
        <dbReference type="Google" id="ProtNLM"/>
    </source>
</evidence>
<evidence type="ECO:0000256" key="8">
    <source>
        <dbReference type="ARBA" id="ARBA00023136"/>
    </source>
</evidence>
<comment type="caution">
    <text evidence="10">Lacks conserved residue(s) required for the propagation of feature annotation.</text>
</comment>
<evidence type="ECO:0000256" key="13">
    <source>
        <dbReference type="SAM" id="Phobius"/>
    </source>
</evidence>
<gene>
    <name evidence="16" type="ORF">TKK_008941</name>
</gene>
<keyword evidence="17" id="KW-1185">Reference proteome</keyword>
<evidence type="ECO:0000256" key="3">
    <source>
        <dbReference type="ARBA" id="ARBA00022692"/>
    </source>
</evidence>
<feature type="compositionally biased region" description="Polar residues" evidence="12">
    <location>
        <begin position="244"/>
        <end position="279"/>
    </location>
</feature>
<accession>A0ABD2WXA6</accession>
<dbReference type="Pfam" id="PF01390">
    <property type="entry name" value="SEA"/>
    <property type="match status" value="1"/>
</dbReference>
<keyword evidence="4 11" id="KW-0378">Hydrolase</keyword>
<dbReference type="PROSITE" id="PS01209">
    <property type="entry name" value="LDLRA_1"/>
    <property type="match status" value="2"/>
</dbReference>
<dbReference type="PANTHER" id="PTHR24258">
    <property type="entry name" value="SERINE PROTEASE-RELATED"/>
    <property type="match status" value="1"/>
</dbReference>
<dbReference type="FunFam" id="2.40.10.10:FF:000003">
    <property type="entry name" value="Transmembrane serine protease 3"/>
    <property type="match status" value="1"/>
</dbReference>
<evidence type="ECO:0000256" key="10">
    <source>
        <dbReference type="PROSITE-ProRule" id="PRU00124"/>
    </source>
</evidence>
<feature type="compositionally biased region" description="Basic and acidic residues" evidence="12">
    <location>
        <begin position="636"/>
        <end position="645"/>
    </location>
</feature>
<dbReference type="Gene3D" id="4.10.400.10">
    <property type="entry name" value="Low-density Lipoprotein Receptor"/>
    <property type="match status" value="2"/>
</dbReference>
<keyword evidence="9 10" id="KW-1015">Disulfide bond</keyword>
<dbReference type="SUPFAM" id="SSF57424">
    <property type="entry name" value="LDL receptor-like module"/>
    <property type="match status" value="3"/>
</dbReference>
<evidence type="ECO:0000256" key="6">
    <source>
        <dbReference type="ARBA" id="ARBA00022968"/>
    </source>
</evidence>
<evidence type="ECO:0000313" key="16">
    <source>
        <dbReference type="EMBL" id="KAL3397378.1"/>
    </source>
</evidence>
<feature type="region of interest" description="Disordered" evidence="12">
    <location>
        <begin position="1317"/>
        <end position="1343"/>
    </location>
</feature>
<feature type="disulfide bond" evidence="10">
    <location>
        <begin position="1138"/>
        <end position="1156"/>
    </location>
</feature>
<dbReference type="Gene3D" id="2.40.10.10">
    <property type="entry name" value="Trypsin-like serine proteases"/>
    <property type="match status" value="1"/>
</dbReference>
<keyword evidence="5 11" id="KW-0720">Serine protease</keyword>
<dbReference type="Gene3D" id="4.10.1220.10">
    <property type="entry name" value="EGF-type module"/>
    <property type="match status" value="1"/>
</dbReference>
<feature type="disulfide bond" evidence="10">
    <location>
        <begin position="1737"/>
        <end position="1755"/>
    </location>
</feature>
<dbReference type="InterPro" id="IPR001254">
    <property type="entry name" value="Trypsin_dom"/>
</dbReference>
<feature type="compositionally biased region" description="Low complexity" evidence="12">
    <location>
        <begin position="325"/>
        <end position="385"/>
    </location>
</feature>
<feature type="transmembrane region" description="Helical" evidence="13">
    <location>
        <begin position="29"/>
        <end position="52"/>
    </location>
</feature>
<feature type="compositionally biased region" description="Polar residues" evidence="12">
    <location>
        <begin position="844"/>
        <end position="855"/>
    </location>
</feature>
<dbReference type="InterPro" id="IPR023415">
    <property type="entry name" value="LDLR_class-A_CS"/>
</dbReference>
<dbReference type="CDD" id="cd00112">
    <property type="entry name" value="LDLa"/>
    <property type="match status" value="3"/>
</dbReference>
<evidence type="ECO:0000256" key="1">
    <source>
        <dbReference type="ARBA" id="ARBA00004606"/>
    </source>
</evidence>
<keyword evidence="8 13" id="KW-0472">Membrane</keyword>
<feature type="disulfide bond" evidence="10">
    <location>
        <begin position="1150"/>
        <end position="1165"/>
    </location>
</feature>
<dbReference type="SMART" id="SM00020">
    <property type="entry name" value="Tryp_SPc"/>
    <property type="match status" value="1"/>
</dbReference>
<feature type="region of interest" description="Disordered" evidence="12">
    <location>
        <begin position="843"/>
        <end position="874"/>
    </location>
</feature>
<dbReference type="PROSITE" id="PS50024">
    <property type="entry name" value="SEA"/>
    <property type="match status" value="1"/>
</dbReference>
<dbReference type="PROSITE" id="PS50068">
    <property type="entry name" value="LDLRA_2"/>
    <property type="match status" value="3"/>
</dbReference>
<feature type="region of interest" description="Disordered" evidence="12">
    <location>
        <begin position="1"/>
        <end position="22"/>
    </location>
</feature>
<feature type="disulfide bond" evidence="10">
    <location>
        <begin position="1219"/>
        <end position="1234"/>
    </location>
</feature>
<dbReference type="Pfam" id="PF00089">
    <property type="entry name" value="Trypsin"/>
    <property type="match status" value="1"/>
</dbReference>
<organism evidence="16 17">
    <name type="scientific">Trichogramma kaykai</name>
    <dbReference type="NCBI Taxonomy" id="54128"/>
    <lineage>
        <taxon>Eukaryota</taxon>
        <taxon>Metazoa</taxon>
        <taxon>Ecdysozoa</taxon>
        <taxon>Arthropoda</taxon>
        <taxon>Hexapoda</taxon>
        <taxon>Insecta</taxon>
        <taxon>Pterygota</taxon>
        <taxon>Neoptera</taxon>
        <taxon>Endopterygota</taxon>
        <taxon>Hymenoptera</taxon>
        <taxon>Apocrita</taxon>
        <taxon>Proctotrupomorpha</taxon>
        <taxon>Chalcidoidea</taxon>
        <taxon>Trichogrammatidae</taxon>
        <taxon>Trichogramma</taxon>
    </lineage>
</organism>
<dbReference type="InterPro" id="IPR009003">
    <property type="entry name" value="Peptidase_S1_PA"/>
</dbReference>
<dbReference type="InterPro" id="IPR043504">
    <property type="entry name" value="Peptidase_S1_PA_chymotrypsin"/>
</dbReference>
<feature type="compositionally biased region" description="Acidic residues" evidence="12">
    <location>
        <begin position="1278"/>
        <end position="1292"/>
    </location>
</feature>
<dbReference type="PROSITE" id="PS50240">
    <property type="entry name" value="TRYPSIN_DOM"/>
    <property type="match status" value="1"/>
</dbReference>
<protein>
    <recommendedName>
        <fullName evidence="18">Peptidase S1 domain-containing protein</fullName>
    </recommendedName>
</protein>
<dbReference type="InterPro" id="IPR000082">
    <property type="entry name" value="SEA_dom"/>
</dbReference>
<comment type="caution">
    <text evidence="16">The sequence shown here is derived from an EMBL/GenBank/DDBJ whole genome shotgun (WGS) entry which is preliminary data.</text>
</comment>
<dbReference type="SUPFAM" id="SSF82671">
    <property type="entry name" value="SEA domain"/>
    <property type="match status" value="1"/>
</dbReference>
<dbReference type="InterPro" id="IPR002172">
    <property type="entry name" value="LDrepeatLR_classA_rpt"/>
</dbReference>
<feature type="region of interest" description="Disordered" evidence="12">
    <location>
        <begin position="183"/>
        <end position="385"/>
    </location>
</feature>
<keyword evidence="2 11" id="KW-0645">Protease</keyword>
<feature type="compositionally biased region" description="Low complexity" evidence="12">
    <location>
        <begin position="856"/>
        <end position="869"/>
    </location>
</feature>
<keyword evidence="6" id="KW-0735">Signal-anchor</keyword>
<sequence length="1776" mass="195497">MPARSAWSRVPPHSSKSGRSGSSWKIGSAMLIVISMLVLIAVLAIAGLALWMGALRTDSKTAVVGFAGQFRVVRGEKYNPMLKLNTSMVFREKEQKYKNIFELLFRRSVLGPAYKQTMIDKFENNTLKVFFRLYLDRRKIPRSITNVEDTIEDIIANETYSISSLFKDMELDLTSVSVKRLNAEGSNQKQSPTTQSQQRNTMITKNGILRPNRNVTLVSTPKLKQQQQMRPTESIEQQQHESSLDVSEIDFNQQSHQPTVKGTFTATKLNVSRSTTQTNRNKDDETTAMSAETTTPTATSSSSSGSSSTLDPTTTKIESTVKVRPSSSSSSSSSTPISSTSGISDKVESATTDPTSTASASATSVAGSTTSTKTSAITTTATATAAATTTTTTAVKLASITTTTTDRVLDTSEKIVNEFREPDFETSPWKPIVPPHLAMDLPKVGLDVVTTSSTDASIKGTENPTTIIDASRETDALMSVSTLIPPMLSSMDDEDSVFPHDRLVPEDMVNFRPNGKFKPSTIGVQSPEDEKTTIETSGQLHPDSYDVRLKTSSNVNEEPSTTYINHNQDFMGGKISTYPIYNEGDSEPTILTGIGVAEPVLESELDLESRNKYSEIMADEPDNSNATNTKENIENHHHVSQESEPKQPVYTSYKTPDLNGGSKPPLVRNPGTLKPFSHTIPVDKINPIQDEIVISSEPKESPKKDKPTKRPPGSIIPNLERIVEIETFVKDNSEEVNSKKDTSTLTTTSTSTSTTTTTTTTTTSTSTTTTAPPTTSITSSTTEKITDFDAFNETSIDESPILIQPVIGSVVGIAAIEEIDVDVPKNLSSVQVNIEPIIPELKVSESQTSTPQINLSETSSQPSTSEQSTMRTYNDTSKPNVVVDLVTLAPVKSNSGVGRPIRPRPKIDKNKRPQTIATRLSVTNANSSADTILLERIFGLQNNTLQKPQGHKDVIEEPAMATLGQIVEVVTTISTKVSSSIQADQIPSTFESAVVSVKNQTSENSTKAADDKVDAIQNKEQYLMDNLRKLAAIRTGNEKPTKTRSEATQAPPLPMRTKPSNIIDLEKLKKIADVIAKGNKTFGITLPKETTLNFTFSRDGIPVLTKTLTRVEERSDKMIFPVADFNETLDLPCDGFRCNDGKCLPRSAKCNMLGECSDSEDEINCTCAEFLKAQRLDKKICDGDVDCWDYSDEADCDWCKDGQFVCGNSKYCIDQIQVCDGAPDCPNGEDEKKCAALIDEEILQPNLEQTYRHPFGDDLEDLLSDQPSLADRIISDEGNADDENDDDDDGDDSSSSLDAIVEDSLLRTDDNLTDVVSGREIHKSKNRNNLLRPPLSSAKTNSNQAAYPYAKYNYRPEVNNYNDRGFLSIRKNGKWGKLCLSDELLQRRSLPWSIEDLGRAVCKTITYQDFAKVEQVQEDRFSRDKNYYSLSLSNDRPLEKNSLTFTPTECPNRQVLRVKCKNFECGIRTQATTQARQGPHTRVYRVVGGGSSSTGSWPWQVALYKEGEYQCGGSIISDRWIISAAHCFYKSENEYWVARIGTTKRESLPSPYEQVLRVDYVVTHPNYNNTGYINDIVLLRLEKPMTFSDYVRPVCLPSREPQHDELCTVTGWGQLYEIGRIFPETLQEVEVPVISTGMCIMQTVFSSLYRISPGMFCAGYKAGGRDACLGDSGGPLVCPGPDNKYTLHGITSNGFGCGQADRPGVYTKVHYYIGWIQQVVARQNPTTATSHCRGHRCPLGRCLSRSRVCNGFHECSDGSDERNCSGAASNPDGLFR</sequence>
<feature type="region of interest" description="Disordered" evidence="12">
    <location>
        <begin position="1756"/>
        <end position="1776"/>
    </location>
</feature>
<feature type="domain" description="Peptidase S1" evidence="15">
    <location>
        <begin position="1486"/>
        <end position="1721"/>
    </location>
</feature>
<reference evidence="16 17" key="1">
    <citation type="journal article" date="2024" name="bioRxiv">
        <title>A reference genome for Trichogramma kaykai: A tiny desert-dwelling parasitoid wasp with competing sex-ratio distorters.</title>
        <authorList>
            <person name="Culotta J."/>
            <person name="Lindsey A.R."/>
        </authorList>
    </citation>
    <scope>NUCLEOTIDE SEQUENCE [LARGE SCALE GENOMIC DNA]</scope>
    <source>
        <strain evidence="16 17">KSX58</strain>
    </source>
</reference>
<evidence type="ECO:0000256" key="5">
    <source>
        <dbReference type="ARBA" id="ARBA00022825"/>
    </source>
</evidence>
<feature type="disulfide bond" evidence="10">
    <location>
        <begin position="1749"/>
        <end position="1764"/>
    </location>
</feature>
<dbReference type="SMART" id="SM00192">
    <property type="entry name" value="LDLa"/>
    <property type="match status" value="3"/>
</dbReference>
<dbReference type="InterPro" id="IPR036364">
    <property type="entry name" value="SEA_dom_sf"/>
</dbReference>
<feature type="domain" description="SEA" evidence="14">
    <location>
        <begin position="62"/>
        <end position="183"/>
    </location>
</feature>
<feature type="region of interest" description="Disordered" evidence="12">
    <location>
        <begin position="1037"/>
        <end position="1058"/>
    </location>
</feature>
<dbReference type="CDD" id="cd00190">
    <property type="entry name" value="Tryp_SPc"/>
    <property type="match status" value="1"/>
</dbReference>
<dbReference type="PROSITE" id="PS00135">
    <property type="entry name" value="TRYPSIN_SER"/>
    <property type="match status" value="1"/>
</dbReference>
<dbReference type="GO" id="GO:0008236">
    <property type="term" value="F:serine-type peptidase activity"/>
    <property type="evidence" value="ECO:0007669"/>
    <property type="project" value="UniProtKB-KW"/>
</dbReference>
<evidence type="ECO:0000256" key="12">
    <source>
        <dbReference type="SAM" id="MobiDB-lite"/>
    </source>
</evidence>
<evidence type="ECO:0000256" key="11">
    <source>
        <dbReference type="RuleBase" id="RU363034"/>
    </source>
</evidence>
<dbReference type="InterPro" id="IPR036055">
    <property type="entry name" value="LDL_receptor-like_sf"/>
</dbReference>
<keyword evidence="3 13" id="KW-0812">Transmembrane</keyword>
<keyword evidence="7 13" id="KW-1133">Transmembrane helix</keyword>
<evidence type="ECO:0000259" key="15">
    <source>
        <dbReference type="PROSITE" id="PS50240"/>
    </source>
</evidence>
<comment type="subcellular location">
    <subcellularLocation>
        <location evidence="1">Membrane</location>
        <topology evidence="1">Single-pass type II membrane protein</topology>
    </subcellularLocation>
</comment>
<feature type="compositionally biased region" description="Polar residues" evidence="12">
    <location>
        <begin position="213"/>
        <end position="237"/>
    </location>
</feature>
<evidence type="ECO:0000259" key="14">
    <source>
        <dbReference type="PROSITE" id="PS50024"/>
    </source>
</evidence>
<dbReference type="SUPFAM" id="SSF50494">
    <property type="entry name" value="Trypsin-like serine proteases"/>
    <property type="match status" value="1"/>
</dbReference>
<evidence type="ECO:0000256" key="4">
    <source>
        <dbReference type="ARBA" id="ARBA00022801"/>
    </source>
</evidence>
<feature type="region of interest" description="Disordered" evidence="12">
    <location>
        <begin position="1276"/>
        <end position="1300"/>
    </location>
</feature>
<feature type="region of interest" description="Disordered" evidence="12">
    <location>
        <begin position="636"/>
        <end position="718"/>
    </location>
</feature>
<dbReference type="GO" id="GO:0016020">
    <property type="term" value="C:membrane"/>
    <property type="evidence" value="ECO:0007669"/>
    <property type="project" value="UniProtKB-SubCell"/>
</dbReference>
<feature type="compositionally biased region" description="Low complexity" evidence="12">
    <location>
        <begin position="287"/>
        <end position="315"/>
    </location>
</feature>
<feature type="compositionally biased region" description="Polar residues" evidence="12">
    <location>
        <begin position="184"/>
        <end position="204"/>
    </location>
</feature>
<name>A0ABD2WXA6_9HYME</name>
<dbReference type="EMBL" id="JBJJXI010000066">
    <property type="protein sequence ID" value="KAL3397378.1"/>
    <property type="molecule type" value="Genomic_DNA"/>
</dbReference>
<dbReference type="GO" id="GO:0006508">
    <property type="term" value="P:proteolysis"/>
    <property type="evidence" value="ECO:0007669"/>
    <property type="project" value="UniProtKB-KW"/>
</dbReference>
<dbReference type="InterPro" id="IPR001314">
    <property type="entry name" value="Peptidase_S1A"/>
</dbReference>
<dbReference type="PANTHER" id="PTHR24258:SF146">
    <property type="entry name" value="ATRIAL NATRIURETIC PEPTIDE-CONVERTING ENZYME"/>
    <property type="match status" value="1"/>
</dbReference>
<evidence type="ECO:0000256" key="9">
    <source>
        <dbReference type="ARBA" id="ARBA00023157"/>
    </source>
</evidence>
<evidence type="ECO:0000256" key="2">
    <source>
        <dbReference type="ARBA" id="ARBA00022670"/>
    </source>
</evidence>
<feature type="compositionally biased region" description="Low complexity" evidence="12">
    <location>
        <begin position="743"/>
        <end position="781"/>
    </location>
</feature>
<evidence type="ECO:0000313" key="17">
    <source>
        <dbReference type="Proteomes" id="UP001627154"/>
    </source>
</evidence>
<feature type="region of interest" description="Disordered" evidence="12">
    <location>
        <begin position="736"/>
        <end position="781"/>
    </location>
</feature>
<dbReference type="InterPro" id="IPR018114">
    <property type="entry name" value="TRYPSIN_HIS"/>
</dbReference>
<dbReference type="PRINTS" id="PR00722">
    <property type="entry name" value="CHYMOTRYPSIN"/>
</dbReference>
<dbReference type="InterPro" id="IPR033116">
    <property type="entry name" value="TRYPSIN_SER"/>
</dbReference>
<dbReference type="Proteomes" id="UP001627154">
    <property type="component" value="Unassembled WGS sequence"/>
</dbReference>
<dbReference type="PROSITE" id="PS00134">
    <property type="entry name" value="TRYPSIN_HIS"/>
    <property type="match status" value="1"/>
</dbReference>